<dbReference type="AlphaFoldDB" id="A0A8D0C4F1"/>
<accession>A0A8D0C4F1</accession>
<keyword evidence="1" id="KW-0812">Transmembrane</keyword>
<dbReference type="OMA" id="YICCNVL"/>
<sequence>MLQFKEQDCDLAQIEVDEVLCLVRYIAAEIPAHDAVPSRVVFLVKFLKKLPYLFNIRRNVFLYVIFLHGLGRTIHGVLLHVLGHVRIFDHSLPVRHDGPAGREET</sequence>
<keyword evidence="1" id="KW-0472">Membrane</keyword>
<evidence type="ECO:0000313" key="2">
    <source>
        <dbReference type="Ensembl" id="ENSSMRP00000017081.1"/>
    </source>
</evidence>
<dbReference type="Proteomes" id="UP000694421">
    <property type="component" value="Unplaced"/>
</dbReference>
<reference evidence="2" key="2">
    <citation type="submission" date="2025-09" db="UniProtKB">
        <authorList>
            <consortium name="Ensembl"/>
        </authorList>
    </citation>
    <scope>IDENTIFICATION</scope>
</reference>
<dbReference type="GeneTree" id="ENSGT00390000001618"/>
<dbReference type="PANTHER" id="PTHR48424:SF2">
    <property type="entry name" value="DYNEIN LIGHT CHAIN"/>
    <property type="match status" value="1"/>
</dbReference>
<name>A0A8D0C4F1_SALMN</name>
<evidence type="ECO:0000256" key="1">
    <source>
        <dbReference type="SAM" id="Phobius"/>
    </source>
</evidence>
<keyword evidence="1" id="KW-1133">Transmembrane helix</keyword>
<keyword evidence="3" id="KW-1185">Reference proteome</keyword>
<dbReference type="PANTHER" id="PTHR48424">
    <property type="entry name" value="DYNEIN LIGHT CHAIN-RELATED"/>
    <property type="match status" value="1"/>
</dbReference>
<protein>
    <recommendedName>
        <fullName evidence="4">Dynein light chain</fullName>
    </recommendedName>
</protein>
<reference evidence="2" key="1">
    <citation type="submission" date="2025-08" db="UniProtKB">
        <authorList>
            <consortium name="Ensembl"/>
        </authorList>
    </citation>
    <scope>IDENTIFICATION</scope>
</reference>
<proteinExistence type="predicted"/>
<organism evidence="2 3">
    <name type="scientific">Salvator merianae</name>
    <name type="common">Argentine black and white tegu</name>
    <name type="synonym">Tupinambis merianae</name>
    <dbReference type="NCBI Taxonomy" id="96440"/>
    <lineage>
        <taxon>Eukaryota</taxon>
        <taxon>Metazoa</taxon>
        <taxon>Chordata</taxon>
        <taxon>Craniata</taxon>
        <taxon>Vertebrata</taxon>
        <taxon>Euteleostomi</taxon>
        <taxon>Lepidosauria</taxon>
        <taxon>Squamata</taxon>
        <taxon>Bifurcata</taxon>
        <taxon>Unidentata</taxon>
        <taxon>Episquamata</taxon>
        <taxon>Laterata</taxon>
        <taxon>Teiioidea</taxon>
        <taxon>Teiidae</taxon>
        <taxon>Salvator</taxon>
    </lineage>
</organism>
<dbReference type="Ensembl" id="ENSSMRT00000019990.1">
    <property type="protein sequence ID" value="ENSSMRP00000017081.1"/>
    <property type="gene ID" value="ENSSMRG00000013313.1"/>
</dbReference>
<feature type="transmembrane region" description="Helical" evidence="1">
    <location>
        <begin position="60"/>
        <end position="82"/>
    </location>
</feature>
<evidence type="ECO:0008006" key="4">
    <source>
        <dbReference type="Google" id="ProtNLM"/>
    </source>
</evidence>
<evidence type="ECO:0000313" key="3">
    <source>
        <dbReference type="Proteomes" id="UP000694421"/>
    </source>
</evidence>